<dbReference type="EMBL" id="BPQG01000141">
    <property type="protein sequence ID" value="GJD47271.1"/>
    <property type="molecule type" value="Genomic_DNA"/>
</dbReference>
<sequence length="486" mass="52789">MARDVRTGRPLLKNQQVDSITQLRSLGLVLAKRWSLDPNGVPIGAGYDKAKHFAVVEHSVSCVADLALVLDGTSSDPFSCVIRGRPGPGCDIRRTARLGVLFENVPRRWSMHDFDAVACPDWLNWRAEPAAAADFLRLLLPPQFHEATCWWSFTGSQGFKPGLRMRLAFWHDVAISGADLKLWLCEREPIPGKPRKSWPQICPVDGSIYSHVQPIYVAKPVLAAGVVDPVPQRTGILRGPLDAVQTPVPITARFTASIERTGHARTTPTDRTYEGSGYAYHRSRIGDDADGFHLPLRAALAAWIAMHGAETDPTPVIDDLSSVAWVVCPADPVRRAEVEERIAALPRVAEWIRDRQRETERRLGSVGAACHASHPLPTRTLAEAQHELGAAARTAFLRTRSFFAVHRDTESADGSDRHKVGACGRGAAALFDGPARVAICAGVGIGKTEAVIREIVSLIGDRPNVKGGPIPGRCGGVKPGQWRPAA</sequence>
<reference evidence="1 2" key="1">
    <citation type="journal article" date="2021" name="Front. Microbiol.">
        <title>Comprehensive Comparative Genomics and Phenotyping of Methylobacterium Species.</title>
        <authorList>
            <person name="Alessa O."/>
            <person name="Ogura Y."/>
            <person name="Fujitani Y."/>
            <person name="Takami H."/>
            <person name="Hayashi T."/>
            <person name="Sahin N."/>
            <person name="Tani A."/>
        </authorList>
    </citation>
    <scope>NUCLEOTIDE SEQUENCE [LARGE SCALE GENOMIC DNA]</scope>
    <source>
        <strain evidence="1 2">DSM 23679</strain>
    </source>
</reference>
<proteinExistence type="predicted"/>
<evidence type="ECO:0000313" key="2">
    <source>
        <dbReference type="Proteomes" id="UP001055117"/>
    </source>
</evidence>
<evidence type="ECO:0000313" key="1">
    <source>
        <dbReference type="EMBL" id="GJD47271.1"/>
    </source>
</evidence>
<name>A0ABQ4QRD4_9HYPH</name>
<gene>
    <name evidence="1" type="ORF">AFCDBAGC_5164</name>
</gene>
<comment type="caution">
    <text evidence="1">The sequence shown here is derived from an EMBL/GenBank/DDBJ whole genome shotgun (WGS) entry which is preliminary data.</text>
</comment>
<accession>A0ABQ4QRD4</accession>
<keyword evidence="2" id="KW-1185">Reference proteome</keyword>
<organism evidence="1 2">
    <name type="scientific">Methylobacterium cerastii</name>
    <dbReference type="NCBI Taxonomy" id="932741"/>
    <lineage>
        <taxon>Bacteria</taxon>
        <taxon>Pseudomonadati</taxon>
        <taxon>Pseudomonadota</taxon>
        <taxon>Alphaproteobacteria</taxon>
        <taxon>Hyphomicrobiales</taxon>
        <taxon>Methylobacteriaceae</taxon>
        <taxon>Methylobacterium</taxon>
    </lineage>
</organism>
<dbReference type="Proteomes" id="UP001055117">
    <property type="component" value="Unassembled WGS sequence"/>
</dbReference>
<protein>
    <submittedName>
        <fullName evidence="1">Uncharacterized protein</fullName>
    </submittedName>
</protein>